<name>A0A7Z0N7C5_9GAMM</name>
<reference evidence="2 3" key="1">
    <citation type="submission" date="2020-07" db="EMBL/GenBank/DDBJ databases">
        <title>Halomonas sp. QX-2 draft genome sequence.</title>
        <authorList>
            <person name="Qiu X."/>
        </authorList>
    </citation>
    <scope>NUCLEOTIDE SEQUENCE [LARGE SCALE GENOMIC DNA]</scope>
    <source>
        <strain evidence="2 3">QX-2</strain>
    </source>
</reference>
<evidence type="ECO:0000313" key="3">
    <source>
        <dbReference type="Proteomes" id="UP000520876"/>
    </source>
</evidence>
<dbReference type="AlphaFoldDB" id="A0A7Z0N7C5"/>
<organism evidence="2 3">
    <name type="scientific">Vreelandella sedimenti</name>
    <dbReference type="NCBI Taxonomy" id="2729618"/>
    <lineage>
        <taxon>Bacteria</taxon>
        <taxon>Pseudomonadati</taxon>
        <taxon>Pseudomonadota</taxon>
        <taxon>Gammaproteobacteria</taxon>
        <taxon>Oceanospirillales</taxon>
        <taxon>Halomonadaceae</taxon>
        <taxon>Vreelandella</taxon>
    </lineage>
</organism>
<accession>A0A7Z0N7C5</accession>
<sequence>MHCLSTNQDWHLLANFYVGGRELDALLIKPNALIIIDFKAFSGTLTFSESGPWMMTDESGRSVEVKGGASVNPLRQLTINKHALIDFLSRNMADLNTTCNWRHTAALVAFQGAVVFDALHLPGGIKPWFYITDERRLIRDLDAIVSKEISLPPAGIERMIKQLGIELYVPAGVPDVRLLGEGLEDTSTKVALTHQQSALLQQLRQWLQSATGLFRLAGMASTGKRFLFPHVVEEIGAAGYEVLLLIPSVRLSGTYHHSQAQSTSIYTWLYSREPDDFEVINDRKIGIHKIKEGLLSPRQIPVLVDAHLLSDEEFKVTDRRYGSGHLIQDFLSVIESYKAPFVVIGDPYQTPRGSKQRSLMTDSLLEHWQLSVVGDLLSEQVVPDPQDALSQFQSHLVSRLINTRFNSLPRVVGKRLQIQDESNKNNWEPDVSNVCAESILLCATHEQNRKINAAVKTRILGHTSPLRLGIRDRVDFYNRTPIITADSETWASSELRWISAGEIALIDGVDEGIETHSVQLRGRSKPTYLRFQLAHCRLPGVGEITFRYLIDFYEAERPELTTDQVLALQVLARQLAKPLLTERKERLPDKKDPAYAEARASYDRYEYQILQAQGYATAALIRPAHVMTLHRAQGRHWPCVWVNASRSSSGGKPNNADYFRWLYTASTIAEEQLVVRQMPALTPLIYATLSRAHDLRVGPFAVNAGLFYDSARQPKEQEASIVPPPGFSDTELLPLLLALNERLEKSAWRIGEWNENTFQVVIKFIERDQQADVAVRLHYDKKKTITTKVFISGNPEDQASIDKLVSEPFHAQSSALQDALDAVLEKLAFHGFSLAHVTESDYLLHMVLVAGEDAVDVHINADKRGMVSSIRISRATSERAITRFTNAMEALA</sequence>
<protein>
    <submittedName>
        <fullName evidence="2">NERD domain-containing protein</fullName>
    </submittedName>
</protein>
<dbReference type="Pfam" id="PF08378">
    <property type="entry name" value="NERD"/>
    <property type="match status" value="1"/>
</dbReference>
<dbReference type="EMBL" id="JACCGK010000008">
    <property type="protein sequence ID" value="NYT72822.1"/>
    <property type="molecule type" value="Genomic_DNA"/>
</dbReference>
<dbReference type="InterPro" id="IPR027785">
    <property type="entry name" value="UvrD-like_helicase_C"/>
</dbReference>
<dbReference type="InterPro" id="IPR011528">
    <property type="entry name" value="NERD"/>
</dbReference>
<dbReference type="Pfam" id="PF13538">
    <property type="entry name" value="UvrD_C_2"/>
    <property type="match status" value="1"/>
</dbReference>
<gene>
    <name evidence="2" type="ORF">HZU72_10325</name>
</gene>
<dbReference type="Gene3D" id="3.40.50.300">
    <property type="entry name" value="P-loop containing nucleotide triphosphate hydrolases"/>
    <property type="match status" value="1"/>
</dbReference>
<evidence type="ECO:0000313" key="2">
    <source>
        <dbReference type="EMBL" id="NYT72822.1"/>
    </source>
</evidence>
<dbReference type="PROSITE" id="PS50965">
    <property type="entry name" value="NERD"/>
    <property type="match status" value="1"/>
</dbReference>
<dbReference type="InterPro" id="IPR027417">
    <property type="entry name" value="P-loop_NTPase"/>
</dbReference>
<evidence type="ECO:0000259" key="1">
    <source>
        <dbReference type="PROSITE" id="PS50965"/>
    </source>
</evidence>
<comment type="caution">
    <text evidence="2">The sequence shown here is derived from an EMBL/GenBank/DDBJ whole genome shotgun (WGS) entry which is preliminary data.</text>
</comment>
<proteinExistence type="predicted"/>
<keyword evidence="3" id="KW-1185">Reference proteome</keyword>
<dbReference type="SUPFAM" id="SSF52540">
    <property type="entry name" value="P-loop containing nucleoside triphosphate hydrolases"/>
    <property type="match status" value="1"/>
</dbReference>
<dbReference type="Proteomes" id="UP000520876">
    <property type="component" value="Unassembled WGS sequence"/>
</dbReference>
<feature type="domain" description="NERD" evidence="1">
    <location>
        <begin position="1"/>
        <end position="107"/>
    </location>
</feature>